<dbReference type="Proteomes" id="UP000815325">
    <property type="component" value="Unassembled WGS sequence"/>
</dbReference>
<dbReference type="EMBL" id="MU069647">
    <property type="protein sequence ID" value="KAF5836702.1"/>
    <property type="molecule type" value="Genomic_DNA"/>
</dbReference>
<feature type="region of interest" description="Disordered" evidence="1">
    <location>
        <begin position="1"/>
        <end position="68"/>
    </location>
</feature>
<organism evidence="2 3">
    <name type="scientific">Dunaliella salina</name>
    <name type="common">Green alga</name>
    <name type="synonym">Protococcus salinus</name>
    <dbReference type="NCBI Taxonomy" id="3046"/>
    <lineage>
        <taxon>Eukaryota</taxon>
        <taxon>Viridiplantae</taxon>
        <taxon>Chlorophyta</taxon>
        <taxon>core chlorophytes</taxon>
        <taxon>Chlorophyceae</taxon>
        <taxon>CS clade</taxon>
        <taxon>Chlamydomonadales</taxon>
        <taxon>Dunaliellaceae</taxon>
        <taxon>Dunaliella</taxon>
    </lineage>
</organism>
<evidence type="ECO:0000256" key="1">
    <source>
        <dbReference type="SAM" id="MobiDB-lite"/>
    </source>
</evidence>
<proteinExistence type="predicted"/>
<protein>
    <recommendedName>
        <fullName evidence="4">Encoded protein</fullName>
    </recommendedName>
</protein>
<sequence>MTHTQHPPRDPRYMAFTNFTTKDRHYPETGRNGGASSSRANTGPKPRLWQSEQTSPVEGPLDPPCLDKRGRWAQEALPHMTVVPSQAQHLTAVGADVPAGSLGSTGLGGTHRTVDLQGHKAVGGIHSYADVSPLVATECVHDTEGWADKTSEAWHATTLSMTGDAARAGLSQTLGGSIRRTQPREEASSTTRGVPAVREARNASVDNFWSRSGSGMSLRTSDLARSEMEPSGQVEGPYSNNARLIGGKWRYMERPKTGQPLYTDYYGPVCGGAMSNYYGRSYHYAPQ</sequence>
<evidence type="ECO:0000313" key="3">
    <source>
        <dbReference type="Proteomes" id="UP000815325"/>
    </source>
</evidence>
<keyword evidence="3" id="KW-1185">Reference proteome</keyword>
<name>A0ABQ7GQ14_DUNSA</name>
<evidence type="ECO:0008006" key="4">
    <source>
        <dbReference type="Google" id="ProtNLM"/>
    </source>
</evidence>
<gene>
    <name evidence="2" type="ORF">DUNSADRAFT_5577</name>
</gene>
<accession>A0ABQ7GQ14</accession>
<reference evidence="2" key="1">
    <citation type="submission" date="2017-08" db="EMBL/GenBank/DDBJ databases">
        <authorList>
            <person name="Polle J.E."/>
            <person name="Barry K."/>
            <person name="Cushman J."/>
            <person name="Schmutz J."/>
            <person name="Tran D."/>
            <person name="Hathwaick L.T."/>
            <person name="Yim W.C."/>
            <person name="Jenkins J."/>
            <person name="Mckie-Krisberg Z.M."/>
            <person name="Prochnik S."/>
            <person name="Lindquist E."/>
            <person name="Dockter R.B."/>
            <person name="Adam C."/>
            <person name="Molina H."/>
            <person name="Bunkerborg J."/>
            <person name="Jin E."/>
            <person name="Buchheim M."/>
            <person name="Magnuson J."/>
        </authorList>
    </citation>
    <scope>NUCLEOTIDE SEQUENCE</scope>
    <source>
        <strain evidence="2">CCAP 19/18</strain>
    </source>
</reference>
<evidence type="ECO:0000313" key="2">
    <source>
        <dbReference type="EMBL" id="KAF5836702.1"/>
    </source>
</evidence>
<comment type="caution">
    <text evidence="2">The sequence shown here is derived from an EMBL/GenBank/DDBJ whole genome shotgun (WGS) entry which is preliminary data.</text>
</comment>